<dbReference type="InterPro" id="IPR019734">
    <property type="entry name" value="TPR_rpt"/>
</dbReference>
<keyword evidence="1" id="KW-0802">TPR repeat</keyword>
<feature type="domain" description="GGDEF" evidence="2">
    <location>
        <begin position="36"/>
        <end position="167"/>
    </location>
</feature>
<dbReference type="CDD" id="cd01949">
    <property type="entry name" value="GGDEF"/>
    <property type="match status" value="1"/>
</dbReference>
<dbReference type="EMBL" id="LGGX01000004">
    <property type="protein sequence ID" value="KUK87454.1"/>
    <property type="molecule type" value="Genomic_DNA"/>
</dbReference>
<dbReference type="SMART" id="SM00028">
    <property type="entry name" value="TPR"/>
    <property type="match status" value="1"/>
</dbReference>
<dbReference type="PANTHER" id="PTHR45138:SF9">
    <property type="entry name" value="DIGUANYLATE CYCLASE DGCM-RELATED"/>
    <property type="match status" value="1"/>
</dbReference>
<dbReference type="PROSITE" id="PS50887">
    <property type="entry name" value="GGDEF"/>
    <property type="match status" value="1"/>
</dbReference>
<dbReference type="SUPFAM" id="SSF55073">
    <property type="entry name" value="Nucleotide cyclase"/>
    <property type="match status" value="1"/>
</dbReference>
<gene>
    <name evidence="3" type="ORF">XE03_0621</name>
</gene>
<protein>
    <submittedName>
        <fullName evidence="3">Diguanylate cyclase/phosphodiesterase</fullName>
    </submittedName>
</protein>
<feature type="repeat" description="TPR" evidence="1">
    <location>
        <begin position="580"/>
        <end position="613"/>
    </location>
</feature>
<dbReference type="Proteomes" id="UP000053467">
    <property type="component" value="Unassembled WGS sequence"/>
</dbReference>
<organism evidence="3 4">
    <name type="scientific">candidate division TA06 bacterium 34_109</name>
    <dbReference type="NCBI Taxonomy" id="1635277"/>
    <lineage>
        <taxon>Bacteria</taxon>
        <taxon>Bacteria division TA06</taxon>
    </lineage>
</organism>
<evidence type="ECO:0000313" key="4">
    <source>
        <dbReference type="Proteomes" id="UP000053467"/>
    </source>
</evidence>
<dbReference type="InterPro" id="IPR011990">
    <property type="entry name" value="TPR-like_helical_dom_sf"/>
</dbReference>
<dbReference type="PANTHER" id="PTHR45138">
    <property type="entry name" value="REGULATORY COMPONENTS OF SENSORY TRANSDUCTION SYSTEM"/>
    <property type="match status" value="1"/>
</dbReference>
<dbReference type="GO" id="GO:0052621">
    <property type="term" value="F:diguanylate cyclase activity"/>
    <property type="evidence" value="ECO:0007669"/>
    <property type="project" value="TreeGrafter"/>
</dbReference>
<sequence length="816" mass="96813">MGVEEKLKGLELVYYDDLTGIFNKRFFNNLKNFLSGKILFTIFDIDNFKNINDTHGHLTGDYILKKVSTTLVDLITKGDFPIRYGGDEFILISSLKTKDDFLKFLEIFKERIEKSPIIFNNTMIKITLSFGVSEGDVENIEVIFENADNALYSSKEKGKNCITVFEKGRVEDIKIPFKCEREIKKCLSEGKNVIVKGGFRAGKTFLKNILEKQYPDFSFIDYKQSLESIPEKNVCFFYNPIFVEKDKNLVKILNNLKRGEYREFVIENLHLDEISRSFEIFLKEKSIFLLNFLFDITTGNRFLLSKFLKEKKELFEIDILEYLNDDFDLEDDVESNIKSILKFGLLIDFKKIKSKEELKILDILSNRMVLKNIKGFYRYLYPPLYFYLTNKYRIERKYPETIKTFEDFKFRLLKKDDKNLLKISEKLYYYGDNLLSKKMIKKINGEDERKLIIMSKIYIAEGNLNGAEICCQKIKKEAKRNDIKFLLDLLKGKKINWKLCITDNQKLLYLSFLYNHLELKKFENFSNKIDYKGLDNRQKMTYDFLMGNYETLVENYKKALFHLERCKRNCEKNNFIGDLGKVYMSLGILYDDMENYELSLDNYNKALEIFKYSNMENALQSLYLNLAVLYSKIGDFSTSLDLFSSLLAGEVVKNNLNFKRNILNNLSHLYFNIYDFNKSRYYRKELYKTFAKNERIPDHIKLHSVKLDIIEGFIPNRKLDYFNKKDIINKLEILVINFIINNKKEVKKEIFENFLNKLLNISPGKNILVKSELLIFLLIFYKDKEEIVEILKEKIFENLSYLKLNARINYLFKFLE</sequence>
<dbReference type="SMART" id="SM00267">
    <property type="entry name" value="GGDEF"/>
    <property type="match status" value="1"/>
</dbReference>
<dbReference type="InterPro" id="IPR050469">
    <property type="entry name" value="Diguanylate_Cyclase"/>
</dbReference>
<dbReference type="NCBIfam" id="TIGR00254">
    <property type="entry name" value="GGDEF"/>
    <property type="match status" value="1"/>
</dbReference>
<dbReference type="SUPFAM" id="SSF48452">
    <property type="entry name" value="TPR-like"/>
    <property type="match status" value="1"/>
</dbReference>
<dbReference type="Gene3D" id="1.25.40.10">
    <property type="entry name" value="Tetratricopeptide repeat domain"/>
    <property type="match status" value="1"/>
</dbReference>
<evidence type="ECO:0000313" key="3">
    <source>
        <dbReference type="EMBL" id="KUK87454.1"/>
    </source>
</evidence>
<comment type="caution">
    <text evidence="3">The sequence shown here is derived from an EMBL/GenBank/DDBJ whole genome shotgun (WGS) entry which is preliminary data.</text>
</comment>
<dbReference type="PATRIC" id="fig|1635277.3.peg.1625"/>
<proteinExistence type="predicted"/>
<dbReference type="Pfam" id="PF00990">
    <property type="entry name" value="GGDEF"/>
    <property type="match status" value="1"/>
</dbReference>
<dbReference type="AlphaFoldDB" id="A0A101I2U8"/>
<reference evidence="4" key="1">
    <citation type="journal article" date="2015" name="MBio">
        <title>Genome-Resolved Metagenomic Analysis Reveals Roles for Candidate Phyla and Other Microbial Community Members in Biogeochemical Transformations in Oil Reservoirs.</title>
        <authorList>
            <person name="Hu P."/>
            <person name="Tom L."/>
            <person name="Singh A."/>
            <person name="Thomas B.C."/>
            <person name="Baker B.J."/>
            <person name="Piceno Y.M."/>
            <person name="Andersen G.L."/>
            <person name="Banfield J.F."/>
        </authorList>
    </citation>
    <scope>NUCLEOTIDE SEQUENCE [LARGE SCALE GENOMIC DNA]</scope>
</reference>
<dbReference type="InterPro" id="IPR000160">
    <property type="entry name" value="GGDEF_dom"/>
</dbReference>
<dbReference type="InterPro" id="IPR043128">
    <property type="entry name" value="Rev_trsase/Diguanyl_cyclase"/>
</dbReference>
<evidence type="ECO:0000259" key="2">
    <source>
        <dbReference type="PROSITE" id="PS50887"/>
    </source>
</evidence>
<dbReference type="PROSITE" id="PS50005">
    <property type="entry name" value="TPR"/>
    <property type="match status" value="1"/>
</dbReference>
<accession>A0A101I2U8</accession>
<evidence type="ECO:0000256" key="1">
    <source>
        <dbReference type="PROSITE-ProRule" id="PRU00339"/>
    </source>
</evidence>
<name>A0A101I2U8_UNCT6</name>
<dbReference type="InterPro" id="IPR029787">
    <property type="entry name" value="Nucleotide_cyclase"/>
</dbReference>
<dbReference type="Gene3D" id="3.30.70.270">
    <property type="match status" value="1"/>
</dbReference>